<dbReference type="AlphaFoldDB" id="A0A0A5GG60"/>
<dbReference type="STRING" id="1385510.GCA_000425205_00826"/>
<dbReference type="RefSeq" id="WP_026799591.1">
    <property type="nucleotide sequence ID" value="NZ_AULI01000002.1"/>
</dbReference>
<dbReference type="EMBL" id="AVPE01000007">
    <property type="protein sequence ID" value="KGX92236.1"/>
    <property type="molecule type" value="Genomic_DNA"/>
</dbReference>
<evidence type="ECO:0000256" key="1">
    <source>
        <dbReference type="SAM" id="Phobius"/>
    </source>
</evidence>
<protein>
    <submittedName>
        <fullName evidence="2">Membrane protein</fullName>
    </submittedName>
</protein>
<keyword evidence="1" id="KW-0812">Transmembrane</keyword>
<name>A0A0A5GG60_9BACI</name>
<dbReference type="Pfam" id="PF14004">
    <property type="entry name" value="DUF4227"/>
    <property type="match status" value="1"/>
</dbReference>
<keyword evidence="3" id="KW-1185">Reference proteome</keyword>
<dbReference type="Proteomes" id="UP000030528">
    <property type="component" value="Unassembled WGS sequence"/>
</dbReference>
<evidence type="ECO:0000313" key="3">
    <source>
        <dbReference type="Proteomes" id="UP000030528"/>
    </source>
</evidence>
<proteinExistence type="predicted"/>
<accession>A0A0A5GG60</accession>
<keyword evidence="1" id="KW-0472">Membrane</keyword>
<evidence type="ECO:0000313" key="2">
    <source>
        <dbReference type="EMBL" id="KGX92236.1"/>
    </source>
</evidence>
<dbReference type="eggNOG" id="ENOG50336QC">
    <property type="taxonomic scope" value="Bacteria"/>
</dbReference>
<organism evidence="2 3">
    <name type="scientific">Pontibacillus halophilus JSM 076056 = DSM 19796</name>
    <dbReference type="NCBI Taxonomy" id="1385510"/>
    <lineage>
        <taxon>Bacteria</taxon>
        <taxon>Bacillati</taxon>
        <taxon>Bacillota</taxon>
        <taxon>Bacilli</taxon>
        <taxon>Bacillales</taxon>
        <taxon>Bacillaceae</taxon>
        <taxon>Pontibacillus</taxon>
    </lineage>
</organism>
<dbReference type="InterPro" id="IPR025321">
    <property type="entry name" value="DUF4227"/>
</dbReference>
<keyword evidence="1" id="KW-1133">Transmembrane helix</keyword>
<feature type="transmembrane region" description="Helical" evidence="1">
    <location>
        <begin position="12"/>
        <end position="29"/>
    </location>
</feature>
<gene>
    <name evidence="2" type="ORF">N781_18250</name>
</gene>
<reference evidence="2 3" key="1">
    <citation type="submission" date="2013-08" db="EMBL/GenBank/DDBJ databases">
        <authorList>
            <person name="Huang J."/>
            <person name="Wang G."/>
        </authorList>
    </citation>
    <scope>NUCLEOTIDE SEQUENCE [LARGE SCALE GENOMIC DNA]</scope>
    <source>
        <strain evidence="2 3">JSM 076056</strain>
    </source>
</reference>
<sequence>MKRWVAMIKDTLKVFILFITCTVVFYYGLQLMHDEYEQFHRYDEPTGKAVKVSSWEEPSLVERLTIFLRLGE</sequence>
<comment type="caution">
    <text evidence="2">The sequence shown here is derived from an EMBL/GenBank/DDBJ whole genome shotgun (WGS) entry which is preliminary data.</text>
</comment>
<dbReference type="OrthoDB" id="2691647at2"/>